<comment type="catalytic activity">
    <reaction evidence="8 9">
        <text>hydrogencarbonate + H(+) = CO2 + H2O</text>
        <dbReference type="Rhea" id="RHEA:10748"/>
        <dbReference type="ChEBI" id="CHEBI:15377"/>
        <dbReference type="ChEBI" id="CHEBI:15378"/>
        <dbReference type="ChEBI" id="CHEBI:16526"/>
        <dbReference type="ChEBI" id="CHEBI:17544"/>
        <dbReference type="EC" id="4.2.1.1"/>
    </reaction>
</comment>
<feature type="chain" id="PRO_5042317654" description="Carbonic anhydrase" evidence="9">
    <location>
        <begin position="19"/>
        <end position="269"/>
    </location>
</feature>
<dbReference type="SMART" id="SM01057">
    <property type="entry name" value="Carb_anhydrase"/>
    <property type="match status" value="1"/>
</dbReference>
<name>A0AAJ0F7H1_9PEZI</name>
<dbReference type="PANTHER" id="PTHR18952:SF265">
    <property type="entry name" value="CARBONIC ANHYDRASE"/>
    <property type="match status" value="1"/>
</dbReference>
<evidence type="ECO:0000256" key="3">
    <source>
        <dbReference type="ARBA" id="ARBA00010718"/>
    </source>
</evidence>
<dbReference type="InterPro" id="IPR041891">
    <property type="entry name" value="Alpha_CA_prokaryot-like"/>
</dbReference>
<evidence type="ECO:0000313" key="12">
    <source>
        <dbReference type="Proteomes" id="UP001239445"/>
    </source>
</evidence>
<evidence type="ECO:0000256" key="2">
    <source>
        <dbReference type="ARBA" id="ARBA00002904"/>
    </source>
</evidence>
<dbReference type="Pfam" id="PF00194">
    <property type="entry name" value="Carb_anhydrase"/>
    <property type="match status" value="1"/>
</dbReference>
<dbReference type="EMBL" id="MU839829">
    <property type="protein sequence ID" value="KAK1757946.1"/>
    <property type="molecule type" value="Genomic_DNA"/>
</dbReference>
<gene>
    <name evidence="11" type="ORF">QBC47DRAFT_316989</name>
</gene>
<keyword evidence="7 9" id="KW-0456">Lyase</keyword>
<dbReference type="AlphaFoldDB" id="A0AAJ0F7H1"/>
<keyword evidence="5 9" id="KW-0479">Metal-binding</keyword>
<dbReference type="InterPro" id="IPR023561">
    <property type="entry name" value="Carbonic_anhydrase_a-class"/>
</dbReference>
<evidence type="ECO:0000256" key="6">
    <source>
        <dbReference type="ARBA" id="ARBA00022833"/>
    </source>
</evidence>
<dbReference type="PANTHER" id="PTHR18952">
    <property type="entry name" value="CARBONIC ANHYDRASE"/>
    <property type="match status" value="1"/>
</dbReference>
<dbReference type="InterPro" id="IPR018338">
    <property type="entry name" value="Carbonic_anhydrase_a-class_CS"/>
</dbReference>
<dbReference type="PROSITE" id="PS51144">
    <property type="entry name" value="ALPHA_CA_2"/>
    <property type="match status" value="1"/>
</dbReference>
<dbReference type="Gene3D" id="3.10.200.10">
    <property type="entry name" value="Alpha carbonic anhydrase"/>
    <property type="match status" value="1"/>
</dbReference>
<evidence type="ECO:0000256" key="9">
    <source>
        <dbReference type="RuleBase" id="RU367011"/>
    </source>
</evidence>
<dbReference type="Proteomes" id="UP001239445">
    <property type="component" value="Unassembled WGS sequence"/>
</dbReference>
<evidence type="ECO:0000313" key="11">
    <source>
        <dbReference type="EMBL" id="KAK1757946.1"/>
    </source>
</evidence>
<dbReference type="GO" id="GO:0008270">
    <property type="term" value="F:zinc ion binding"/>
    <property type="evidence" value="ECO:0007669"/>
    <property type="project" value="UniProtKB-UniRule"/>
</dbReference>
<accession>A0AAJ0F7H1</accession>
<keyword evidence="9" id="KW-0732">Signal</keyword>
<dbReference type="EC" id="4.2.1.1" evidence="4 9"/>
<keyword evidence="6 9" id="KW-0862">Zinc</keyword>
<evidence type="ECO:0000256" key="5">
    <source>
        <dbReference type="ARBA" id="ARBA00022723"/>
    </source>
</evidence>
<comment type="caution">
    <text evidence="11">The sequence shown here is derived from an EMBL/GenBank/DDBJ whole genome shotgun (WGS) entry which is preliminary data.</text>
</comment>
<feature type="domain" description="Alpha-carbonic anhydrase" evidence="10">
    <location>
        <begin position="36"/>
        <end position="269"/>
    </location>
</feature>
<evidence type="ECO:0000256" key="7">
    <source>
        <dbReference type="ARBA" id="ARBA00023239"/>
    </source>
</evidence>
<comment type="cofactor">
    <cofactor evidence="1 9">
        <name>Zn(2+)</name>
        <dbReference type="ChEBI" id="CHEBI:29105"/>
    </cofactor>
</comment>
<sequence length="269" mass="29145">MARKVLLLILSLTGTCLAHEHHGTTLFPRADDIPPPAFGYHGINGPLNWYGLDQEKNELCAKGTHQSPIDLSSSTCGRPNEVWLNIPPAPHGAEFLNLGTTVEVITNGTLYNKGKMSNLAQFHFHSPSEHSIDGKYFPMEVHFVFQADDGSLSVTGFPINLGNTTDPLLKAVADSLSEIPSHGNTTTTGPLSFETVERHFAGSGIFQYSGSLTTPPCSEGVSWTVSCAPLSADAEVFNAFHNVLKFNARYTQNQPGQINLLQNIANELN</sequence>
<dbReference type="CDD" id="cd03124">
    <property type="entry name" value="alpha_CA_prokaryotic_like"/>
    <property type="match status" value="1"/>
</dbReference>
<evidence type="ECO:0000256" key="8">
    <source>
        <dbReference type="ARBA" id="ARBA00048348"/>
    </source>
</evidence>
<evidence type="ECO:0000256" key="1">
    <source>
        <dbReference type="ARBA" id="ARBA00001947"/>
    </source>
</evidence>
<dbReference type="SUPFAM" id="SSF51069">
    <property type="entry name" value="Carbonic anhydrase"/>
    <property type="match status" value="1"/>
</dbReference>
<evidence type="ECO:0000256" key="4">
    <source>
        <dbReference type="ARBA" id="ARBA00012925"/>
    </source>
</evidence>
<protein>
    <recommendedName>
        <fullName evidence="4 9">Carbonic anhydrase</fullName>
        <ecNumber evidence="4 9">4.2.1.1</ecNumber>
    </recommendedName>
</protein>
<dbReference type="InterPro" id="IPR036398">
    <property type="entry name" value="CA_dom_sf"/>
</dbReference>
<comment type="function">
    <text evidence="2 9">Reversible hydration of carbon dioxide.</text>
</comment>
<proteinExistence type="inferred from homology"/>
<dbReference type="PROSITE" id="PS00162">
    <property type="entry name" value="ALPHA_CA_1"/>
    <property type="match status" value="1"/>
</dbReference>
<reference evidence="11" key="1">
    <citation type="submission" date="2023-06" db="EMBL/GenBank/DDBJ databases">
        <title>Genome-scale phylogeny and comparative genomics of the fungal order Sordariales.</title>
        <authorList>
            <consortium name="Lawrence Berkeley National Laboratory"/>
            <person name="Hensen N."/>
            <person name="Bonometti L."/>
            <person name="Westerberg I."/>
            <person name="Brannstrom I.O."/>
            <person name="Guillou S."/>
            <person name="Cros-Aarteil S."/>
            <person name="Calhoun S."/>
            <person name="Haridas S."/>
            <person name="Kuo A."/>
            <person name="Mondo S."/>
            <person name="Pangilinan J."/>
            <person name="Riley R."/>
            <person name="Labutti K."/>
            <person name="Andreopoulos B."/>
            <person name="Lipzen A."/>
            <person name="Chen C."/>
            <person name="Yanf M."/>
            <person name="Daum C."/>
            <person name="Ng V."/>
            <person name="Clum A."/>
            <person name="Steindorff A."/>
            <person name="Ohm R."/>
            <person name="Martin F."/>
            <person name="Silar P."/>
            <person name="Natvig D."/>
            <person name="Lalanne C."/>
            <person name="Gautier V."/>
            <person name="Ament-Velasquez S.L."/>
            <person name="Kruys A."/>
            <person name="Hutchinson M.I."/>
            <person name="Powell A.J."/>
            <person name="Barry K."/>
            <person name="Miller A.N."/>
            <person name="Grigoriev I.V."/>
            <person name="Debuchy R."/>
            <person name="Gladieux P."/>
            <person name="Thoren M.H."/>
            <person name="Johannesson H."/>
        </authorList>
    </citation>
    <scope>NUCLEOTIDE SEQUENCE</scope>
    <source>
        <strain evidence="11">PSN4</strain>
    </source>
</reference>
<dbReference type="InterPro" id="IPR001148">
    <property type="entry name" value="CA_dom"/>
</dbReference>
<comment type="similarity">
    <text evidence="3 9">Belongs to the alpha-carbonic anhydrase family.</text>
</comment>
<feature type="signal peptide" evidence="9">
    <location>
        <begin position="1"/>
        <end position="18"/>
    </location>
</feature>
<dbReference type="GO" id="GO:0004089">
    <property type="term" value="F:carbonate dehydratase activity"/>
    <property type="evidence" value="ECO:0007669"/>
    <property type="project" value="UniProtKB-UniRule"/>
</dbReference>
<evidence type="ECO:0000259" key="10">
    <source>
        <dbReference type="PROSITE" id="PS51144"/>
    </source>
</evidence>
<organism evidence="11 12">
    <name type="scientific">Echria macrotheca</name>
    <dbReference type="NCBI Taxonomy" id="438768"/>
    <lineage>
        <taxon>Eukaryota</taxon>
        <taxon>Fungi</taxon>
        <taxon>Dikarya</taxon>
        <taxon>Ascomycota</taxon>
        <taxon>Pezizomycotina</taxon>
        <taxon>Sordariomycetes</taxon>
        <taxon>Sordariomycetidae</taxon>
        <taxon>Sordariales</taxon>
        <taxon>Schizotheciaceae</taxon>
        <taxon>Echria</taxon>
    </lineage>
</organism>
<keyword evidence="12" id="KW-1185">Reference proteome</keyword>